<dbReference type="Proteomes" id="UP000327085">
    <property type="component" value="Chromosome 5"/>
</dbReference>
<evidence type="ECO:0000313" key="1">
    <source>
        <dbReference type="EMBL" id="VVA31483.1"/>
    </source>
</evidence>
<dbReference type="FunCoup" id="A0A5E4FVJ3">
    <property type="interactions" value="1274"/>
</dbReference>
<name>A0A5E4FVJ3_PRUDU</name>
<dbReference type="AlphaFoldDB" id="A0A5E4FVJ3"/>
<protein>
    <submittedName>
        <fullName evidence="1">PREDICTED: LOC105645742 isoform</fullName>
    </submittedName>
</protein>
<gene>
    <name evidence="1" type="ORF">ALMOND_2B002661</name>
</gene>
<evidence type="ECO:0000313" key="2">
    <source>
        <dbReference type="Proteomes" id="UP000327085"/>
    </source>
</evidence>
<accession>A0A5E4FVJ3</accession>
<dbReference type="OMA" id="SSLCCTE"/>
<dbReference type="EMBL" id="CABIKO010000217">
    <property type="protein sequence ID" value="VVA31483.1"/>
    <property type="molecule type" value="Genomic_DNA"/>
</dbReference>
<organism evidence="1 2">
    <name type="scientific">Prunus dulcis</name>
    <name type="common">Almond</name>
    <name type="synonym">Amygdalus dulcis</name>
    <dbReference type="NCBI Taxonomy" id="3755"/>
    <lineage>
        <taxon>Eukaryota</taxon>
        <taxon>Viridiplantae</taxon>
        <taxon>Streptophyta</taxon>
        <taxon>Embryophyta</taxon>
        <taxon>Tracheophyta</taxon>
        <taxon>Spermatophyta</taxon>
        <taxon>Magnoliopsida</taxon>
        <taxon>eudicotyledons</taxon>
        <taxon>Gunneridae</taxon>
        <taxon>Pentapetalae</taxon>
        <taxon>rosids</taxon>
        <taxon>fabids</taxon>
        <taxon>Rosales</taxon>
        <taxon>Rosaceae</taxon>
        <taxon>Amygdaloideae</taxon>
        <taxon>Amygdaleae</taxon>
        <taxon>Prunus</taxon>
    </lineage>
</organism>
<proteinExistence type="predicted"/>
<dbReference type="PANTHER" id="PTHR36723">
    <property type="entry name" value="F22C12.19"/>
    <property type="match status" value="1"/>
</dbReference>
<dbReference type="Gramene" id="VVA31483">
    <property type="protein sequence ID" value="VVA31483"/>
    <property type="gene ID" value="Prudul26B002661"/>
</dbReference>
<reference evidence="2" key="1">
    <citation type="journal article" date="2020" name="Plant J.">
        <title>Transposons played a major role in the diversification between the closely related almond and peach genomes: results from the almond genome sequence.</title>
        <authorList>
            <person name="Alioto T."/>
            <person name="Alexiou K.G."/>
            <person name="Bardil A."/>
            <person name="Barteri F."/>
            <person name="Castanera R."/>
            <person name="Cruz F."/>
            <person name="Dhingra A."/>
            <person name="Duval H."/>
            <person name="Fernandez I Marti A."/>
            <person name="Frias L."/>
            <person name="Galan B."/>
            <person name="Garcia J.L."/>
            <person name="Howad W."/>
            <person name="Gomez-Garrido J."/>
            <person name="Gut M."/>
            <person name="Julca I."/>
            <person name="Morata J."/>
            <person name="Puigdomenech P."/>
            <person name="Ribeca P."/>
            <person name="Rubio Cabetas M.J."/>
            <person name="Vlasova A."/>
            <person name="Wirthensohn M."/>
            <person name="Garcia-Mas J."/>
            <person name="Gabaldon T."/>
            <person name="Casacuberta J.M."/>
            <person name="Arus P."/>
        </authorList>
    </citation>
    <scope>NUCLEOTIDE SEQUENCE [LARGE SCALE GENOMIC DNA]</scope>
    <source>
        <strain evidence="2">cv. Texas</strain>
    </source>
</reference>
<dbReference type="InParanoid" id="A0A5E4FVJ3"/>
<dbReference type="PANTHER" id="PTHR36723:SF1">
    <property type="entry name" value="F22C12.19"/>
    <property type="match status" value="1"/>
</dbReference>
<sequence>MEAVDLTFPVDVAGAQKFMGIEGLVRAGVTVKELEPCDLDRVSVRASPLTEACSSFLSDKEVTNVVSASEYEPSKLGGQLLSYQGEELSRHQHCRGKNGFLLHTGAESVQLERKSGKVSKMGSSTSKRPRIARLEDPTSLAGVDGIRDMSDKLGSYLTKCSSSDKNQLAKQKNNCTSKRGDKRNLKLHAKTKHDSFSVKAGLPSFGSAAGGNNFFGVHGLKSDNHDVTKLVDDVLLNELLDGTCKCPSLDKGKGKKPANVNDSFLHSVRKASFVLPLPRSVQPQHIAEVDSNSDKIMSPWPLSTSSVVTSGVNGDKGEPVITDLSSCNEVQDSHKKPETPANPLDLPLCEPKYILERLALPPPKDLESLLLDAAKPALSSKSTPDPCSGKQISRRASLPPFPWSHTSNGHCRTSSDAAKLSTSRATCQGRWQRIGKNIVSSLGAVTNNFTDLESLTYDQSLVPSARLKIAGSENQVSPSISVSLSWFQQDSSSGATCSKQSFVPLESGGKVNHSGNGNDEHCPQILAAARTLCDMATCSSRQNPDGIIRWPKKPSQKAMKARKLKSIEKPEEAYGTSVVVSGSDNLRRSVDRMMLPPKKPRLSMVDDRKDFNNFSCVTKGPINWSTPRSSRSSPGKSLKESIVDIRHSTTDVARQSYMMPPPARVPEKASNKREKIRKLLTMEWNRGRDRLD</sequence>